<protein>
    <submittedName>
        <fullName evidence="2">Uncharacterized protein</fullName>
    </submittedName>
</protein>
<reference evidence="2" key="1">
    <citation type="submission" date="2025-08" db="UniProtKB">
        <authorList>
            <consortium name="RefSeq"/>
        </authorList>
    </citation>
    <scope>IDENTIFICATION</scope>
</reference>
<sequence>MEGQKASARPPPRVSPSISSGGAARPLRGSRTVAGRLHPPPGLPLAAPSRLPSAKACQPPASAACFRGGLQGGRKTLATSEARGAAQTGDRDPADTVPGAGRPPAGTSGSRTSRGGGSIALHAATTRGSEGAQRIQSTPTGWKGPLLRAGQGADVQPRIKAAPSLLLGCRRPSSYFHIAEGHSPSLPARCSSEPWTEYSQEYYFGSSHGGSGGRGEKRGEKEVLDSGKRWKEKQRQTKAERAKQRSRSRPVSFAPVLWLPRSCEGRQPSPERKGGGSWNPAFSAATGHRGAALRPPPPPSALGFPSGPFFLVMYRPVPFLPCINHSLFPNL</sequence>
<evidence type="ECO:0000313" key="1">
    <source>
        <dbReference type="Proteomes" id="UP001732720"/>
    </source>
</evidence>
<proteinExistence type="predicted"/>
<gene>
    <name evidence="2" type="primary">LOC141422426</name>
</gene>
<name>A0AC58M8E5_CASCN</name>
<keyword evidence="1" id="KW-1185">Reference proteome</keyword>
<dbReference type="Proteomes" id="UP001732720">
    <property type="component" value="Chromosome 4"/>
</dbReference>
<accession>A0AC58M8E5</accession>
<evidence type="ECO:0000313" key="2">
    <source>
        <dbReference type="RefSeq" id="XP_073925676.1"/>
    </source>
</evidence>
<dbReference type="RefSeq" id="XP_073925676.1">
    <property type="nucleotide sequence ID" value="XM_074069575.1"/>
</dbReference>
<organism evidence="1 2">
    <name type="scientific">Castor canadensis</name>
    <name type="common">American beaver</name>
    <dbReference type="NCBI Taxonomy" id="51338"/>
    <lineage>
        <taxon>Eukaryota</taxon>
        <taxon>Metazoa</taxon>
        <taxon>Chordata</taxon>
        <taxon>Craniata</taxon>
        <taxon>Vertebrata</taxon>
        <taxon>Euteleostomi</taxon>
        <taxon>Mammalia</taxon>
        <taxon>Eutheria</taxon>
        <taxon>Euarchontoglires</taxon>
        <taxon>Glires</taxon>
        <taxon>Rodentia</taxon>
        <taxon>Castorimorpha</taxon>
        <taxon>Castoridae</taxon>
        <taxon>Castor</taxon>
    </lineage>
</organism>